<protein>
    <recommendedName>
        <fullName evidence="2">DUF418 domain-containing protein</fullName>
    </recommendedName>
</protein>
<feature type="transmembrane region" description="Helical" evidence="1">
    <location>
        <begin position="40"/>
        <end position="57"/>
    </location>
</feature>
<feature type="transmembrane region" description="Helical" evidence="1">
    <location>
        <begin position="139"/>
        <end position="155"/>
    </location>
</feature>
<evidence type="ECO:0000313" key="3">
    <source>
        <dbReference type="EMBL" id="RAS72299.1"/>
    </source>
</evidence>
<dbReference type="InterPro" id="IPR052529">
    <property type="entry name" value="Bact_Transport_Assoc"/>
</dbReference>
<feature type="transmembrane region" description="Helical" evidence="1">
    <location>
        <begin position="228"/>
        <end position="249"/>
    </location>
</feature>
<dbReference type="EMBL" id="LVYK01000059">
    <property type="protein sequence ID" value="RAS72299.1"/>
    <property type="molecule type" value="Genomic_DNA"/>
</dbReference>
<dbReference type="InterPro" id="IPR007349">
    <property type="entry name" value="DUF418"/>
</dbReference>
<evidence type="ECO:0000259" key="2">
    <source>
        <dbReference type="Pfam" id="PF04235"/>
    </source>
</evidence>
<dbReference type="PANTHER" id="PTHR30590">
    <property type="entry name" value="INNER MEMBRANE PROTEIN"/>
    <property type="match status" value="1"/>
</dbReference>
<feature type="transmembrane region" description="Helical" evidence="1">
    <location>
        <begin position="113"/>
        <end position="133"/>
    </location>
</feature>
<feature type="transmembrane region" description="Helical" evidence="1">
    <location>
        <begin position="269"/>
        <end position="286"/>
    </location>
</feature>
<feature type="transmembrane region" description="Helical" evidence="1">
    <location>
        <begin position="360"/>
        <end position="379"/>
    </location>
</feature>
<evidence type="ECO:0000256" key="1">
    <source>
        <dbReference type="SAM" id="Phobius"/>
    </source>
</evidence>
<keyword evidence="1" id="KW-0472">Membrane</keyword>
<keyword evidence="1" id="KW-0812">Transmembrane</keyword>
<feature type="transmembrane region" description="Helical" evidence="1">
    <location>
        <begin position="160"/>
        <end position="178"/>
    </location>
</feature>
<reference evidence="3 4" key="1">
    <citation type="submission" date="2016-03" db="EMBL/GenBank/DDBJ databases">
        <title>Comparison of Bacillus endophyticus and B. anthracis characteristics using whole genome sequence analysis and microbiological techniques.</title>
        <authorList>
            <person name="Lekota K.E."/>
            <person name="Mafofo J."/>
            <person name="Rees J."/>
            <person name="Muchadeyi F.C."/>
            <person name="Madoroba E."/>
            <person name="Van Heerden H."/>
        </authorList>
    </citation>
    <scope>NUCLEOTIDE SEQUENCE [LARGE SCALE GENOMIC DNA]</scope>
    <source>
        <strain evidence="3 4">3631_10C</strain>
    </source>
</reference>
<proteinExistence type="predicted"/>
<keyword evidence="1" id="KW-1133">Transmembrane helix</keyword>
<dbReference type="PANTHER" id="PTHR30590:SF2">
    <property type="entry name" value="INNER MEMBRANE PROTEIN"/>
    <property type="match status" value="1"/>
</dbReference>
<feature type="transmembrane region" description="Helical" evidence="1">
    <location>
        <begin position="298"/>
        <end position="316"/>
    </location>
</feature>
<evidence type="ECO:0000313" key="4">
    <source>
        <dbReference type="Proteomes" id="UP000250174"/>
    </source>
</evidence>
<dbReference type="Pfam" id="PF04235">
    <property type="entry name" value="DUF418"/>
    <property type="match status" value="1"/>
</dbReference>
<dbReference type="Proteomes" id="UP000250174">
    <property type="component" value="Unassembled WGS sequence"/>
</dbReference>
<sequence>MFIRYSGVRTYIKEIKYMKNALSPLRGTERISSVDTMRGFALFGILLVNMLIFQYGLFGEYEYIETSQGLEKFSASFINIFGTGSFVTLFSFLFGFGVMILRDRSREKKRRFWTVYLRRLLLLLAFGLLHGTYIWEGDILTSYALCGFCLFLFLWCKPKVWLTIALVIIGLMSAFSFIPAEEGSEDTLATSPSYLAQEKEVYSTGSYSEVVHFRNNSMPFEDTSDGEMIAFGIFGVLASLPMFFLGAYVAAKRWLHEPARYVSLYKKMWWISLLIGFPLKIVPQFIQNDSLEGLSSSLGAPLVAIFYISSIALLSYSNRWKKLSNALARAGKLSLTNYLSQSIVFTFLFYGYGFGLFSKVGVTGGIVFTIVFFTIQLFLSKLWLQFFVIGPLEWVWRLWTYLKIPSIRRKKTKRPTQISAGL</sequence>
<organism evidence="3 4">
    <name type="scientific">Priestia endophytica</name>
    <dbReference type="NCBI Taxonomy" id="135735"/>
    <lineage>
        <taxon>Bacteria</taxon>
        <taxon>Bacillati</taxon>
        <taxon>Bacillota</taxon>
        <taxon>Bacilli</taxon>
        <taxon>Bacillales</taxon>
        <taxon>Bacillaceae</taxon>
        <taxon>Priestia</taxon>
    </lineage>
</organism>
<feature type="domain" description="DUF418" evidence="2">
    <location>
        <begin position="251"/>
        <end position="403"/>
    </location>
</feature>
<gene>
    <name evidence="3" type="ORF">A3864_24835</name>
</gene>
<dbReference type="AlphaFoldDB" id="A0AAX1Q3J2"/>
<feature type="transmembrane region" description="Helical" evidence="1">
    <location>
        <begin position="77"/>
        <end position="101"/>
    </location>
</feature>
<name>A0AAX1Q3J2_9BACI</name>
<accession>A0AAX1Q3J2</accession>
<comment type="caution">
    <text evidence="3">The sequence shown here is derived from an EMBL/GenBank/DDBJ whole genome shotgun (WGS) entry which is preliminary data.</text>
</comment>
<feature type="transmembrane region" description="Helical" evidence="1">
    <location>
        <begin position="337"/>
        <end position="354"/>
    </location>
</feature>